<evidence type="ECO:0000313" key="4">
    <source>
        <dbReference type="Proteomes" id="UP000308530"/>
    </source>
</evidence>
<gene>
    <name evidence="3" type="ORF">FE840_006700</name>
</gene>
<evidence type="ECO:0000313" key="3">
    <source>
        <dbReference type="EMBL" id="QLF69255.1"/>
    </source>
</evidence>
<sequence length="164" mass="18119">MKSLVFALFVTAMMSGTAHALEPIKGPVVLTVKGAISHTNQGDTATFDMEMLEALPGREGTMETPWTTGNVTFKGPLLREVLKEVGAKGSILVVRALNDYSAEVPVEDADLDTILATHLDGKYMSIRDKGPLMLVYPFDQKAELFNEKYFGRSVWQIKEIEVIR</sequence>
<dbReference type="EMBL" id="CP058350">
    <property type="protein sequence ID" value="QLF69255.1"/>
    <property type="molecule type" value="Genomic_DNA"/>
</dbReference>
<accession>A0ABX6QLZ0</accession>
<dbReference type="InterPro" id="IPR036374">
    <property type="entry name" value="OxRdtase_Mopterin-bd_sf"/>
</dbReference>
<evidence type="ECO:0000259" key="2">
    <source>
        <dbReference type="Pfam" id="PF00174"/>
    </source>
</evidence>
<organism evidence="3 4">
    <name type="scientific">Peteryoungia desertarenae</name>
    <dbReference type="NCBI Taxonomy" id="1813451"/>
    <lineage>
        <taxon>Bacteria</taxon>
        <taxon>Pseudomonadati</taxon>
        <taxon>Pseudomonadota</taxon>
        <taxon>Alphaproteobacteria</taxon>
        <taxon>Hyphomicrobiales</taxon>
        <taxon>Rhizobiaceae</taxon>
        <taxon>Peteryoungia</taxon>
    </lineage>
</organism>
<dbReference type="RefSeq" id="WP_138285610.1">
    <property type="nucleotide sequence ID" value="NZ_CP058350.1"/>
</dbReference>
<dbReference type="InterPro" id="IPR000572">
    <property type="entry name" value="OxRdtase_Mopterin-bd_dom"/>
</dbReference>
<dbReference type="Pfam" id="PF00174">
    <property type="entry name" value="Oxidored_molyb"/>
    <property type="match status" value="1"/>
</dbReference>
<keyword evidence="4" id="KW-1185">Reference proteome</keyword>
<protein>
    <submittedName>
        <fullName evidence="3">Molybdopterin-dependent oxidoreductase</fullName>
    </submittedName>
</protein>
<keyword evidence="1" id="KW-0732">Signal</keyword>
<evidence type="ECO:0000256" key="1">
    <source>
        <dbReference type="SAM" id="SignalP"/>
    </source>
</evidence>
<feature type="signal peptide" evidence="1">
    <location>
        <begin position="1"/>
        <end position="20"/>
    </location>
</feature>
<reference evidence="3 4" key="1">
    <citation type="submission" date="2020-06" db="EMBL/GenBank/DDBJ databases">
        <title>Genome sequence of Rhizobium sp strain ADMK78.</title>
        <authorList>
            <person name="Rahi P."/>
        </authorList>
    </citation>
    <scope>NUCLEOTIDE SEQUENCE [LARGE SCALE GENOMIC DNA]</scope>
    <source>
        <strain evidence="3 4">ADMK78</strain>
    </source>
</reference>
<proteinExistence type="predicted"/>
<dbReference type="SUPFAM" id="SSF56524">
    <property type="entry name" value="Oxidoreductase molybdopterin-binding domain"/>
    <property type="match status" value="1"/>
</dbReference>
<feature type="domain" description="Oxidoreductase molybdopterin-binding" evidence="2">
    <location>
        <begin position="61"/>
        <end position="137"/>
    </location>
</feature>
<feature type="chain" id="PRO_5045383554" evidence="1">
    <location>
        <begin position="21"/>
        <end position="164"/>
    </location>
</feature>
<dbReference type="Gene3D" id="3.90.420.10">
    <property type="entry name" value="Oxidoreductase, molybdopterin-binding domain"/>
    <property type="match status" value="1"/>
</dbReference>
<name>A0ABX6QLZ0_9HYPH</name>
<dbReference type="Proteomes" id="UP000308530">
    <property type="component" value="Chromosome"/>
</dbReference>